<dbReference type="PANTHER" id="PTHR46599:SF6">
    <property type="entry name" value="DUAL SPECIFICITY PHOSPHATASE 26"/>
    <property type="match status" value="1"/>
</dbReference>
<organism evidence="3 4">
    <name type="scientific">Trichinella nelsoni</name>
    <dbReference type="NCBI Taxonomy" id="6336"/>
    <lineage>
        <taxon>Eukaryota</taxon>
        <taxon>Metazoa</taxon>
        <taxon>Ecdysozoa</taxon>
        <taxon>Nematoda</taxon>
        <taxon>Enoplea</taxon>
        <taxon>Dorylaimia</taxon>
        <taxon>Trichinellida</taxon>
        <taxon>Trichinellidae</taxon>
        <taxon>Trichinella</taxon>
    </lineage>
</organism>
<dbReference type="AlphaFoldDB" id="A0A0V0RHU9"/>
<reference evidence="3 4" key="1">
    <citation type="submission" date="2015-01" db="EMBL/GenBank/DDBJ databases">
        <title>Evolution of Trichinella species and genotypes.</title>
        <authorList>
            <person name="Korhonen P.K."/>
            <person name="Edoardo P."/>
            <person name="Giuseppe L.R."/>
            <person name="Gasser R.B."/>
        </authorList>
    </citation>
    <scope>NUCLEOTIDE SEQUENCE [LARGE SCALE GENOMIC DNA]</scope>
    <source>
        <strain evidence="3">ISS37</strain>
    </source>
</reference>
<protein>
    <submittedName>
        <fullName evidence="3">PiggyBac transposable element-derived protein 4</fullName>
    </submittedName>
</protein>
<dbReference type="InterPro" id="IPR029526">
    <property type="entry name" value="PGBD"/>
</dbReference>
<evidence type="ECO:0000313" key="3">
    <source>
        <dbReference type="EMBL" id="KRX14081.1"/>
    </source>
</evidence>
<feature type="compositionally biased region" description="Low complexity" evidence="1">
    <location>
        <begin position="40"/>
        <end position="53"/>
    </location>
</feature>
<dbReference type="PANTHER" id="PTHR46599">
    <property type="entry name" value="PIGGYBAC TRANSPOSABLE ELEMENT-DERIVED PROTEIN 4"/>
    <property type="match status" value="1"/>
</dbReference>
<feature type="domain" description="PiggyBac transposable element-derived protein" evidence="2">
    <location>
        <begin position="118"/>
        <end position="459"/>
    </location>
</feature>
<name>A0A0V0RHU9_9BILA</name>
<dbReference type="OrthoDB" id="5919588at2759"/>
<evidence type="ECO:0000313" key="4">
    <source>
        <dbReference type="Proteomes" id="UP000054630"/>
    </source>
</evidence>
<gene>
    <name evidence="3" type="primary">PGBD4</name>
    <name evidence="3" type="ORF">T07_11350</name>
</gene>
<evidence type="ECO:0000259" key="2">
    <source>
        <dbReference type="Pfam" id="PF13843"/>
    </source>
</evidence>
<feature type="region of interest" description="Disordered" evidence="1">
    <location>
        <begin position="1"/>
        <end position="68"/>
    </location>
</feature>
<feature type="region of interest" description="Disordered" evidence="1">
    <location>
        <begin position="510"/>
        <end position="531"/>
    </location>
</feature>
<keyword evidence="4" id="KW-1185">Reference proteome</keyword>
<evidence type="ECO:0000256" key="1">
    <source>
        <dbReference type="SAM" id="MobiDB-lite"/>
    </source>
</evidence>
<proteinExistence type="predicted"/>
<sequence>MSSRQPVIDETLASSEGEDTDISDVASETDNSVVEDSNQDYETYSSSSSGGSSDIEEEITSVPSASTEEAWVSKNGKVKWQPTPLKITGRLSACNVIKMIPGPTRYALNRITDIASSFALFVPTSIENLILEMTNLKGRSCCPETWKPLDVTDLRAYIGLLILAGVYRSRGEATKSLWNAENGRAIFPAVMSLKKFHLISRMIRFDDHSSRASRRSKDKLAAVRVIWDTWVKNLPKMYNPSENVTVDERLYPFKGRCQFRQYMPKKPAKYGIKFWVACCSKSSYAWNMQIYTGKPSSGTREKNQGMRVVLDMVKGLKGHNVTCDNFFTSYALGLELKKKNLTLVGTVKKNKPELPRELLELQGRKLYSSTFAFSENCTIISYLPKKNKNVLVLSTMHNDNQVCDGKGSKPEIILHYNNTKGGVDNLDKMTSTYSCQRMTARWPLVIFYNIIDVSAYNAYVLWTEKHPAWNVGRLHKRRLFLEELGKALVQPEMMRRKTLPRTAAAKSAVKRLRKDTEHPSTSGITDTDTGGKKRARCQLCVQSDNKTSVRCKKCQKYICKDHTQSYCNLCAEEI</sequence>
<dbReference type="Pfam" id="PF13843">
    <property type="entry name" value="DDE_Tnp_1_7"/>
    <property type="match status" value="1"/>
</dbReference>
<dbReference type="Proteomes" id="UP000054630">
    <property type="component" value="Unassembled WGS sequence"/>
</dbReference>
<dbReference type="EMBL" id="JYDL01000172">
    <property type="protein sequence ID" value="KRX14081.1"/>
    <property type="molecule type" value="Genomic_DNA"/>
</dbReference>
<comment type="caution">
    <text evidence="3">The sequence shown here is derived from an EMBL/GenBank/DDBJ whole genome shotgun (WGS) entry which is preliminary data.</text>
</comment>
<feature type="compositionally biased region" description="Polar residues" evidence="1">
    <location>
        <begin position="26"/>
        <end position="36"/>
    </location>
</feature>
<accession>A0A0V0RHU9</accession>
<dbReference type="STRING" id="6336.A0A0V0RHU9"/>